<keyword evidence="6" id="KW-0479">Metal-binding</keyword>
<dbReference type="Pfam" id="PF01475">
    <property type="entry name" value="FUR"/>
    <property type="match status" value="1"/>
</dbReference>
<dbReference type="InterPro" id="IPR036388">
    <property type="entry name" value="WH-like_DNA-bd_sf"/>
</dbReference>
<evidence type="ECO:0000256" key="9">
    <source>
        <dbReference type="ARBA" id="ARBA00023125"/>
    </source>
</evidence>
<dbReference type="CDD" id="cd07153">
    <property type="entry name" value="Fur_like"/>
    <property type="match status" value="1"/>
</dbReference>
<evidence type="ECO:0000256" key="1">
    <source>
        <dbReference type="ARBA" id="ARBA00004496"/>
    </source>
</evidence>
<dbReference type="PANTHER" id="PTHR33202:SF2">
    <property type="entry name" value="FERRIC UPTAKE REGULATION PROTEIN"/>
    <property type="match status" value="1"/>
</dbReference>
<feature type="chain" id="PRO_5047187686" evidence="11">
    <location>
        <begin position="30"/>
        <end position="142"/>
    </location>
</feature>
<comment type="subcellular location">
    <subcellularLocation>
        <location evidence="1">Cytoplasm</location>
    </subcellularLocation>
</comment>
<keyword evidence="4" id="KW-0963">Cytoplasm</keyword>
<keyword evidence="7" id="KW-0862">Zinc</keyword>
<gene>
    <name evidence="12" type="ORF">ACFSXZ_38300</name>
</gene>
<evidence type="ECO:0000256" key="2">
    <source>
        <dbReference type="ARBA" id="ARBA00007957"/>
    </source>
</evidence>
<dbReference type="InterPro" id="IPR002481">
    <property type="entry name" value="FUR"/>
</dbReference>
<dbReference type="PANTHER" id="PTHR33202">
    <property type="entry name" value="ZINC UPTAKE REGULATION PROTEIN"/>
    <property type="match status" value="1"/>
</dbReference>
<evidence type="ECO:0000256" key="4">
    <source>
        <dbReference type="ARBA" id="ARBA00022490"/>
    </source>
</evidence>
<evidence type="ECO:0000256" key="6">
    <source>
        <dbReference type="ARBA" id="ARBA00022723"/>
    </source>
</evidence>
<keyword evidence="11" id="KW-0732">Signal</keyword>
<dbReference type="Gene3D" id="3.30.1490.190">
    <property type="match status" value="1"/>
</dbReference>
<dbReference type="RefSeq" id="WP_378271169.1">
    <property type="nucleotide sequence ID" value="NZ_JBHUKR010000025.1"/>
</dbReference>
<comment type="subunit">
    <text evidence="3">Homodimer.</text>
</comment>
<evidence type="ECO:0000313" key="13">
    <source>
        <dbReference type="Proteomes" id="UP001597417"/>
    </source>
</evidence>
<keyword evidence="9" id="KW-0238">DNA-binding</keyword>
<evidence type="ECO:0000256" key="10">
    <source>
        <dbReference type="ARBA" id="ARBA00023163"/>
    </source>
</evidence>
<accession>A0ABW5G5N0</accession>
<comment type="caution">
    <text evidence="12">The sequence shown here is derived from an EMBL/GenBank/DDBJ whole genome shotgun (WGS) entry which is preliminary data.</text>
</comment>
<proteinExistence type="inferred from homology"/>
<keyword evidence="10" id="KW-0804">Transcription</keyword>
<comment type="similarity">
    <text evidence="2">Belongs to the Fur family.</text>
</comment>
<evidence type="ECO:0000256" key="11">
    <source>
        <dbReference type="SAM" id="SignalP"/>
    </source>
</evidence>
<evidence type="ECO:0000256" key="8">
    <source>
        <dbReference type="ARBA" id="ARBA00023015"/>
    </source>
</evidence>
<keyword evidence="8" id="KW-0805">Transcription regulation</keyword>
<evidence type="ECO:0000256" key="5">
    <source>
        <dbReference type="ARBA" id="ARBA00022491"/>
    </source>
</evidence>
<dbReference type="Gene3D" id="1.10.10.10">
    <property type="entry name" value="Winged helix-like DNA-binding domain superfamily/Winged helix DNA-binding domain"/>
    <property type="match status" value="1"/>
</dbReference>
<name>A0ABW5G5N0_9PSEU</name>
<protein>
    <submittedName>
        <fullName evidence="12">Fur family transcriptional regulator</fullName>
    </submittedName>
</protein>
<reference evidence="13" key="1">
    <citation type="journal article" date="2019" name="Int. J. Syst. Evol. Microbiol.">
        <title>The Global Catalogue of Microorganisms (GCM) 10K type strain sequencing project: providing services to taxonomists for standard genome sequencing and annotation.</title>
        <authorList>
            <consortium name="The Broad Institute Genomics Platform"/>
            <consortium name="The Broad Institute Genome Sequencing Center for Infectious Disease"/>
            <person name="Wu L."/>
            <person name="Ma J."/>
        </authorList>
    </citation>
    <scope>NUCLEOTIDE SEQUENCE [LARGE SCALE GENOMIC DNA]</scope>
    <source>
        <strain evidence="13">CGMCC 4.7645</strain>
    </source>
</reference>
<dbReference type="InterPro" id="IPR043135">
    <property type="entry name" value="Fur_C"/>
</dbReference>
<keyword evidence="13" id="KW-1185">Reference proteome</keyword>
<evidence type="ECO:0000256" key="3">
    <source>
        <dbReference type="ARBA" id="ARBA00011738"/>
    </source>
</evidence>
<sequence>MTTRRRPCTTRQRRTILRALAQAPGFVSAQTLHARLQQAGETVGLTTVYRALHAYAETGQVILTNTDGASLFRLVPGPAGTHYLICRTCGDSFPVDAQPVQDWAVTTASAHGFTGIHLVLELTGRCPVCTGIPLTAAGQQQC</sequence>
<organism evidence="12 13">
    <name type="scientific">Amycolatopsis pigmentata</name>
    <dbReference type="NCBI Taxonomy" id="450801"/>
    <lineage>
        <taxon>Bacteria</taxon>
        <taxon>Bacillati</taxon>
        <taxon>Actinomycetota</taxon>
        <taxon>Actinomycetes</taxon>
        <taxon>Pseudonocardiales</taxon>
        <taxon>Pseudonocardiaceae</taxon>
        <taxon>Amycolatopsis</taxon>
    </lineage>
</organism>
<dbReference type="SUPFAM" id="SSF46785">
    <property type="entry name" value="Winged helix' DNA-binding domain"/>
    <property type="match status" value="1"/>
</dbReference>
<keyword evidence="5" id="KW-0678">Repressor</keyword>
<evidence type="ECO:0000256" key="7">
    <source>
        <dbReference type="ARBA" id="ARBA00022833"/>
    </source>
</evidence>
<dbReference type="EMBL" id="JBHUKR010000025">
    <property type="protein sequence ID" value="MFD2422194.1"/>
    <property type="molecule type" value="Genomic_DNA"/>
</dbReference>
<dbReference type="Proteomes" id="UP001597417">
    <property type="component" value="Unassembled WGS sequence"/>
</dbReference>
<evidence type="ECO:0000313" key="12">
    <source>
        <dbReference type="EMBL" id="MFD2422194.1"/>
    </source>
</evidence>
<feature type="signal peptide" evidence="11">
    <location>
        <begin position="1"/>
        <end position="29"/>
    </location>
</feature>
<dbReference type="InterPro" id="IPR036390">
    <property type="entry name" value="WH_DNA-bd_sf"/>
</dbReference>